<feature type="compositionally biased region" description="Basic residues" evidence="1">
    <location>
        <begin position="118"/>
        <end position="128"/>
    </location>
</feature>
<feature type="region of interest" description="Disordered" evidence="1">
    <location>
        <begin position="151"/>
        <end position="175"/>
    </location>
</feature>
<evidence type="ECO:0000256" key="1">
    <source>
        <dbReference type="SAM" id="MobiDB-lite"/>
    </source>
</evidence>
<evidence type="ECO:0008006" key="4">
    <source>
        <dbReference type="Google" id="ProtNLM"/>
    </source>
</evidence>
<name>A0A3Q7IFJ5_SOLLC</name>
<sequence>MDEKKEYYRIDGMPLVMEIWIYERCSAVDSNIAVKKSNRISRIVNWMTRNNKIHYEFLMEGMFSDNRNPLKFKNIEPSLKEIAFYQLESKSDAITEITFQDVGDKDDDEDDYFTSKPPNHKPHSKKKGKLKAYVLRSTLIKTSNLYAGSRLKDKRPPVLNDSRKAKSTTLNSDSNLLEDNVSVQELHNCPDDFANRTPPRSSKEPQDNHIAYNVTDCGIYLLAFAEYLSEGEGIPVQYLDSKLHRIRYGALLWKYAMKKMKDGDDRDNEAPPRRMRIPARIDNSQLVLLISILY</sequence>
<evidence type="ECO:0000313" key="3">
    <source>
        <dbReference type="Proteomes" id="UP000004994"/>
    </source>
</evidence>
<reference evidence="2" key="1">
    <citation type="journal article" date="2012" name="Nature">
        <title>The tomato genome sequence provides insights into fleshy fruit evolution.</title>
        <authorList>
            <consortium name="Tomato Genome Consortium"/>
        </authorList>
    </citation>
    <scope>NUCLEOTIDE SEQUENCE [LARGE SCALE GENOMIC DNA]</scope>
    <source>
        <strain evidence="2">cv. Heinz 1706</strain>
    </source>
</reference>
<dbReference type="PANTHER" id="PTHR48302:SF3">
    <property type="entry name" value="DUF1985 DOMAIN-CONTAINING PROTEIN"/>
    <property type="match status" value="1"/>
</dbReference>
<protein>
    <recommendedName>
        <fullName evidence="4">Ubiquitin-like protease family profile domain-containing protein</fullName>
    </recommendedName>
</protein>
<dbReference type="AlphaFoldDB" id="A0A3Q7IFJ5"/>
<feature type="region of interest" description="Disordered" evidence="1">
    <location>
        <begin position="106"/>
        <end position="128"/>
    </location>
</feature>
<dbReference type="Gramene" id="Solyc10g045560.2.1">
    <property type="protein sequence ID" value="Solyc10g045560.2.1"/>
    <property type="gene ID" value="Solyc10g045560.2"/>
</dbReference>
<proteinExistence type="predicted"/>
<dbReference type="PaxDb" id="4081-Solyc10g045560.1.1"/>
<keyword evidence="3" id="KW-1185">Reference proteome</keyword>
<dbReference type="EnsemblPlants" id="Solyc10g045560.2.1">
    <property type="protein sequence ID" value="Solyc10g045560.2.1"/>
    <property type="gene ID" value="Solyc10g045560.2"/>
</dbReference>
<feature type="compositionally biased region" description="Basic and acidic residues" evidence="1">
    <location>
        <begin position="151"/>
        <end position="164"/>
    </location>
</feature>
<accession>A0A3Q7IFJ5</accession>
<dbReference type="InParanoid" id="A0A3Q7IFJ5"/>
<evidence type="ECO:0000313" key="2">
    <source>
        <dbReference type="EnsemblPlants" id="Solyc10g045560.2.1"/>
    </source>
</evidence>
<organism evidence="2">
    <name type="scientific">Solanum lycopersicum</name>
    <name type="common">Tomato</name>
    <name type="synonym">Lycopersicon esculentum</name>
    <dbReference type="NCBI Taxonomy" id="4081"/>
    <lineage>
        <taxon>Eukaryota</taxon>
        <taxon>Viridiplantae</taxon>
        <taxon>Streptophyta</taxon>
        <taxon>Embryophyta</taxon>
        <taxon>Tracheophyta</taxon>
        <taxon>Spermatophyta</taxon>
        <taxon>Magnoliopsida</taxon>
        <taxon>eudicotyledons</taxon>
        <taxon>Gunneridae</taxon>
        <taxon>Pentapetalae</taxon>
        <taxon>asterids</taxon>
        <taxon>lamiids</taxon>
        <taxon>Solanales</taxon>
        <taxon>Solanaceae</taxon>
        <taxon>Solanoideae</taxon>
        <taxon>Solaneae</taxon>
        <taxon>Solanum</taxon>
        <taxon>Solanum subgen. Lycopersicon</taxon>
    </lineage>
</organism>
<reference evidence="2" key="2">
    <citation type="submission" date="2019-01" db="UniProtKB">
        <authorList>
            <consortium name="EnsemblPlants"/>
        </authorList>
    </citation>
    <scope>IDENTIFICATION</scope>
    <source>
        <strain evidence="2">cv. Heinz 1706</strain>
    </source>
</reference>
<dbReference type="Proteomes" id="UP000004994">
    <property type="component" value="Chromosome 10"/>
</dbReference>
<dbReference type="PANTHER" id="PTHR48302">
    <property type="entry name" value="ULP1 PROTEASE FAMILY, C-TERMINAL CATALYTIC DOMAIN CONTAINING PROTEIN"/>
    <property type="match status" value="1"/>
</dbReference>